<evidence type="ECO:0000259" key="6">
    <source>
        <dbReference type="Pfam" id="PF00082"/>
    </source>
</evidence>
<dbReference type="SUPFAM" id="SSF52743">
    <property type="entry name" value="Subtilisin-like"/>
    <property type="match status" value="1"/>
</dbReference>
<proteinExistence type="inferred from homology"/>
<evidence type="ECO:0000313" key="8">
    <source>
        <dbReference type="Proteomes" id="UP000011988"/>
    </source>
</evidence>
<keyword evidence="4 5" id="KW-0720">Serine protease</keyword>
<dbReference type="GO" id="GO:0006508">
    <property type="term" value="P:proteolysis"/>
    <property type="evidence" value="ECO:0007669"/>
    <property type="project" value="UniProtKB-KW"/>
</dbReference>
<protein>
    <submittedName>
        <fullName evidence="7">Peptidase, S8/S53 family</fullName>
        <ecNumber evidence="7">3.4.21.-</ecNumber>
    </submittedName>
</protein>
<organism evidence="7 8">
    <name type="scientific">Leptospira alstonii serovar Sichuan str. 79601</name>
    <dbReference type="NCBI Taxonomy" id="1218565"/>
    <lineage>
        <taxon>Bacteria</taxon>
        <taxon>Pseudomonadati</taxon>
        <taxon>Spirochaetota</taxon>
        <taxon>Spirochaetia</taxon>
        <taxon>Leptospirales</taxon>
        <taxon>Leptospiraceae</taxon>
        <taxon>Leptospira</taxon>
    </lineage>
</organism>
<evidence type="ECO:0000313" key="7">
    <source>
        <dbReference type="EMBL" id="EMJ95771.1"/>
    </source>
</evidence>
<dbReference type="Proteomes" id="UP000011988">
    <property type="component" value="Unassembled WGS sequence"/>
</dbReference>
<evidence type="ECO:0000256" key="5">
    <source>
        <dbReference type="PROSITE-ProRule" id="PRU01240"/>
    </source>
</evidence>
<sequence length="780" mass="89042">MKSREDLGLPLLPDAIPLFLETDPDNFNVDSLRSFGIEVLSVEEDGLVIGASTDGYDFKSLKEKIEKFLTEQGKYKNTAAKLWDIETGNKWRIDQILSSELQEKWSDIEDDREYIADISVSCNVYIPELLTKNDEISDREYAQYVEGWRTRKSALEKERDEKAVEREKQLEEFVIGYKGKYLSSIIDTFDSFGVRIQISGKGLKDIVFNFPFVFEVSEYDPYLIEYGAEEEGEISDLSFTEPNEIAPIICVIDSGIQEEHKYIANAIRRDLSKSYIPYDDSIFDDVENGGHGTRVTGAILFGNAIPRNGIYQHSTWIANARVLDSNNGMPFDLYPPELIRKIVSDYHHNCKIYNLSISSKRSCRTRHMSVWAATIDSLCWEKDTLFIISTGNIRRTERNQNNPGVKEFVARGKHYPDYFQESSNRIANPAQSAFSLSVGSICNSHFEDHQWKSFGQKDYPSAFTRRGPGLWGMIKPDVVEYGGDYVHEKNALPNIATRLETTPETIRTTTDAQGAIGKDSVGTSFSTPKVTHIVAQILARWPNATSLFIRSLIAQSARWPAINVNLSEYQKLSLMGYGLPSLDRSLDNAPNRITFVAEGFIRPKHAHVYKVMIPEELRSPGDSYSYLIEVSLTYKARVRRTRRGTKSYVSSWVDWLSSKLGEKDEVFKSRAVQYATDTTNIAEDDSDVRTIKWTIRERNNLGNIKNLKRNDSTLQKDWVILPSYDLPEHLSFAVVGYAGWERDILLEEAPYCLLISIECLNTEIEIYERIKIHNQIEIEV</sequence>
<dbReference type="Gene3D" id="3.40.50.200">
    <property type="entry name" value="Peptidase S8/S53 domain"/>
    <property type="match status" value="1"/>
</dbReference>
<evidence type="ECO:0000256" key="3">
    <source>
        <dbReference type="ARBA" id="ARBA00022801"/>
    </source>
</evidence>
<dbReference type="PROSITE" id="PS51892">
    <property type="entry name" value="SUBTILASE"/>
    <property type="match status" value="1"/>
</dbReference>
<keyword evidence="3 5" id="KW-0378">Hydrolase</keyword>
<evidence type="ECO:0000256" key="1">
    <source>
        <dbReference type="ARBA" id="ARBA00011073"/>
    </source>
</evidence>
<evidence type="ECO:0000256" key="4">
    <source>
        <dbReference type="ARBA" id="ARBA00022825"/>
    </source>
</evidence>
<keyword evidence="2 5" id="KW-0645">Protease</keyword>
<dbReference type="CDD" id="cd04847">
    <property type="entry name" value="Peptidases_S8_Subtilisin_like_2"/>
    <property type="match status" value="1"/>
</dbReference>
<feature type="active site" description="Charge relay system" evidence="5">
    <location>
        <position position="253"/>
    </location>
</feature>
<dbReference type="GO" id="GO:0004252">
    <property type="term" value="F:serine-type endopeptidase activity"/>
    <property type="evidence" value="ECO:0007669"/>
    <property type="project" value="UniProtKB-UniRule"/>
</dbReference>
<feature type="active site" description="Charge relay system" evidence="5">
    <location>
        <position position="291"/>
    </location>
</feature>
<gene>
    <name evidence="7" type="ORF">LEP1GSC194_2708</name>
</gene>
<dbReference type="Pfam" id="PF00082">
    <property type="entry name" value="Peptidase_S8"/>
    <property type="match status" value="1"/>
</dbReference>
<reference evidence="7 8" key="1">
    <citation type="submission" date="2013-01" db="EMBL/GenBank/DDBJ databases">
        <authorList>
            <person name="Harkins D.M."/>
            <person name="Durkin A.S."/>
            <person name="Brinkac L.M."/>
            <person name="Haft D.H."/>
            <person name="Selengut J.D."/>
            <person name="Sanka R."/>
            <person name="DePew J."/>
            <person name="Purushe J."/>
            <person name="Galloway R.L."/>
            <person name="Vinetz J.M."/>
            <person name="Sutton G.G."/>
            <person name="Nierman W.C."/>
            <person name="Fouts D.E."/>
        </authorList>
    </citation>
    <scope>NUCLEOTIDE SEQUENCE [LARGE SCALE GENOMIC DNA]</scope>
    <source>
        <strain evidence="7 8">79601</strain>
    </source>
</reference>
<dbReference type="InterPro" id="IPR036852">
    <property type="entry name" value="Peptidase_S8/S53_dom_sf"/>
</dbReference>
<dbReference type="OrthoDB" id="9759014at2"/>
<dbReference type="EC" id="3.4.21.-" evidence="7"/>
<comment type="similarity">
    <text evidence="1 5">Belongs to the peptidase S8 family.</text>
</comment>
<dbReference type="InterPro" id="IPR034074">
    <property type="entry name" value="Y4bN_pept_dom"/>
</dbReference>
<name>M6CZ41_9LEPT</name>
<feature type="domain" description="Peptidase S8/S53" evidence="6">
    <location>
        <begin position="247"/>
        <end position="577"/>
    </location>
</feature>
<dbReference type="InterPro" id="IPR050131">
    <property type="entry name" value="Peptidase_S8_subtilisin-like"/>
</dbReference>
<evidence type="ECO:0000256" key="2">
    <source>
        <dbReference type="ARBA" id="ARBA00022670"/>
    </source>
</evidence>
<dbReference type="InterPro" id="IPR000209">
    <property type="entry name" value="Peptidase_S8/S53_dom"/>
</dbReference>
<accession>M6CZ41</accession>
<dbReference type="PANTHER" id="PTHR43806:SF11">
    <property type="entry name" value="CEREVISIN-RELATED"/>
    <property type="match status" value="1"/>
</dbReference>
<dbReference type="InterPro" id="IPR015500">
    <property type="entry name" value="Peptidase_S8_subtilisin-rel"/>
</dbReference>
<feature type="active site" description="Charge relay system" evidence="5">
    <location>
        <position position="524"/>
    </location>
</feature>
<comment type="caution">
    <text evidence="7">The sequence shown here is derived from an EMBL/GenBank/DDBJ whole genome shotgun (WGS) entry which is preliminary data.</text>
</comment>
<dbReference type="PANTHER" id="PTHR43806">
    <property type="entry name" value="PEPTIDASE S8"/>
    <property type="match status" value="1"/>
</dbReference>
<dbReference type="PRINTS" id="PR00723">
    <property type="entry name" value="SUBTILISIN"/>
</dbReference>
<dbReference type="EMBL" id="ANIK01000030">
    <property type="protein sequence ID" value="EMJ95771.1"/>
    <property type="molecule type" value="Genomic_DNA"/>
</dbReference>
<dbReference type="PATRIC" id="fig|1218565.3.peg.1655"/>
<dbReference type="AlphaFoldDB" id="M6CZ41"/>